<evidence type="ECO:0000313" key="2">
    <source>
        <dbReference type="EnsemblMetazoa" id="ACOM034733-PA.1"/>
    </source>
</evidence>
<proteinExistence type="predicted"/>
<feature type="region of interest" description="Disordered" evidence="1">
    <location>
        <begin position="94"/>
        <end position="117"/>
    </location>
</feature>
<dbReference type="AlphaFoldDB" id="A0A8W7PN15"/>
<accession>A0A8W7PN15</accession>
<sequence length="117" mass="12562">MRFYESDKHTTNNFGSLKDHAREVKRKVCPKVYRSGAADLSNGLLSRLSIVNGCMVGTARDNRYAPSEGMPVKVELIQVAPAAMVVPTGTTLNRSIVRSPQGRSGGATLVSDPSRTG</sequence>
<dbReference type="Proteomes" id="UP000075882">
    <property type="component" value="Unassembled WGS sequence"/>
</dbReference>
<dbReference type="EnsemblMetazoa" id="ACOM034733-RA">
    <property type="protein sequence ID" value="ACOM034733-PA.1"/>
    <property type="gene ID" value="ACOM034733"/>
</dbReference>
<reference evidence="2" key="1">
    <citation type="submission" date="2022-08" db="UniProtKB">
        <authorList>
            <consortium name="EnsemblMetazoa"/>
        </authorList>
    </citation>
    <scope>IDENTIFICATION</scope>
</reference>
<protein>
    <submittedName>
        <fullName evidence="2">Uncharacterized protein</fullName>
    </submittedName>
</protein>
<feature type="compositionally biased region" description="Basic and acidic residues" evidence="1">
    <location>
        <begin position="1"/>
        <end position="10"/>
    </location>
</feature>
<feature type="region of interest" description="Disordered" evidence="1">
    <location>
        <begin position="1"/>
        <end position="20"/>
    </location>
</feature>
<evidence type="ECO:0000256" key="1">
    <source>
        <dbReference type="SAM" id="MobiDB-lite"/>
    </source>
</evidence>
<organism evidence="2">
    <name type="scientific">Anopheles coluzzii</name>
    <name type="common">African malaria mosquito</name>
    <dbReference type="NCBI Taxonomy" id="1518534"/>
    <lineage>
        <taxon>Eukaryota</taxon>
        <taxon>Metazoa</taxon>
        <taxon>Ecdysozoa</taxon>
        <taxon>Arthropoda</taxon>
        <taxon>Hexapoda</taxon>
        <taxon>Insecta</taxon>
        <taxon>Pterygota</taxon>
        <taxon>Neoptera</taxon>
        <taxon>Endopterygota</taxon>
        <taxon>Diptera</taxon>
        <taxon>Nematocera</taxon>
        <taxon>Culicoidea</taxon>
        <taxon>Culicidae</taxon>
        <taxon>Anophelinae</taxon>
        <taxon>Anopheles</taxon>
    </lineage>
</organism>
<name>A0A8W7PN15_ANOCL</name>